<dbReference type="InterPro" id="IPR004209">
    <property type="entry name" value="FTR_bsu"/>
</dbReference>
<keyword evidence="4 6" id="KW-1133">Transmembrane helix</keyword>
<evidence type="ECO:0000256" key="2">
    <source>
        <dbReference type="ARBA" id="ARBA00007635"/>
    </source>
</evidence>
<comment type="caution">
    <text evidence="8">The sequence shown here is derived from an EMBL/GenBank/DDBJ whole genome shotgun (WGS) entry which is preliminary data.</text>
</comment>
<feature type="domain" description="EamA" evidence="7">
    <location>
        <begin position="28"/>
        <end position="154"/>
    </location>
</feature>
<comment type="similarity">
    <text evidence="2 6">Belongs to the drug/metabolite transporter (DMT) superfamily. Plant drug/metabolite exporter (P-DME) (TC 2.A.7.4) family.</text>
</comment>
<feature type="transmembrane region" description="Helical" evidence="6">
    <location>
        <begin position="46"/>
        <end position="64"/>
    </location>
</feature>
<dbReference type="InterPro" id="IPR037185">
    <property type="entry name" value="EmrE-like"/>
</dbReference>
<keyword evidence="3 6" id="KW-0812">Transmembrane</keyword>
<feature type="domain" description="EamA" evidence="7">
    <location>
        <begin position="186"/>
        <end position="303"/>
    </location>
</feature>
<dbReference type="InterPro" id="IPR036644">
    <property type="entry name" value="FTR_bsu_sf"/>
</dbReference>
<feature type="transmembrane region" description="Helical" evidence="6">
    <location>
        <begin position="279"/>
        <end position="301"/>
    </location>
</feature>
<feature type="transmembrane region" description="Helical" evidence="6">
    <location>
        <begin position="104"/>
        <end position="126"/>
    </location>
</feature>
<reference evidence="8 9" key="1">
    <citation type="submission" date="2023-03" db="EMBL/GenBank/DDBJ databases">
        <title>WGS of Gossypium arboreum.</title>
        <authorList>
            <person name="Yu D."/>
        </authorList>
    </citation>
    <scope>NUCLEOTIDE SEQUENCE [LARGE SCALE GENOMIC DNA]</scope>
    <source>
        <tissue evidence="8">Leaf</tissue>
    </source>
</reference>
<sequence>MARRNEWKELVIPCIAMVAVECSNITGGILFKAASFKGMSYFVFTAYSYLLSTLVFLFIAALFKRKTRLPPLKFPLFSRIFLLGLLGFSGQLCLFKGIQLSSPTLASAIGNLTPALTFMLAVFFRIEKVAIRSSSCQAKIIGTFTSIFGALVITFYKGPKLFSLSSSVSLQRPLVFMSYESNWIIGGLLEVVAFLILSIGYIIQSQVMKIYPEEITVNLFSGLFGTIISLPICILAEPNLSSWELSSNVAVVSVLYTGLFGLCFGLGVHVWGIRLKGPVFVASFRPASIVIAVVMSAIFLVEPSEKSVEIMRKFSEQYARRSGTYFCMDKGVTSVVIKGLAEHKDTLGAPLCPCRHYDDKAAEVGQGFWNCPCVPMRERKECHCMLFLTPDNDFAGQDQSITLEEIKETTTNM</sequence>
<dbReference type="InterPro" id="IPR000620">
    <property type="entry name" value="EamA_dom"/>
</dbReference>
<evidence type="ECO:0000256" key="6">
    <source>
        <dbReference type="RuleBase" id="RU363077"/>
    </source>
</evidence>
<dbReference type="Gene3D" id="3.90.460.10">
    <property type="entry name" value="Ferredoxin thioredoxin reductase catalytic beta subunit"/>
    <property type="match status" value="1"/>
</dbReference>
<keyword evidence="9" id="KW-1185">Reference proteome</keyword>
<feature type="transmembrane region" description="Helical" evidence="6">
    <location>
        <begin position="76"/>
        <end position="98"/>
    </location>
</feature>
<dbReference type="SUPFAM" id="SSF57662">
    <property type="entry name" value="Ferredoxin thioredoxin reductase (FTR), catalytic beta chain"/>
    <property type="match status" value="1"/>
</dbReference>
<accession>A0ABR0NPK5</accession>
<name>A0ABR0NPK5_GOSAR</name>
<dbReference type="Pfam" id="PF02943">
    <property type="entry name" value="FeThRed_B"/>
    <property type="match status" value="1"/>
</dbReference>
<keyword evidence="5 6" id="KW-0472">Membrane</keyword>
<feature type="transmembrane region" description="Helical" evidence="6">
    <location>
        <begin position="183"/>
        <end position="203"/>
    </location>
</feature>
<dbReference type="PANTHER" id="PTHR31218">
    <property type="entry name" value="WAT1-RELATED PROTEIN"/>
    <property type="match status" value="1"/>
</dbReference>
<dbReference type="EMBL" id="JARKNE010000009">
    <property type="protein sequence ID" value="KAK5802416.1"/>
    <property type="molecule type" value="Genomic_DNA"/>
</dbReference>
<comment type="subcellular location">
    <subcellularLocation>
        <location evidence="1 6">Membrane</location>
        <topology evidence="1 6">Multi-pass membrane protein</topology>
    </subcellularLocation>
</comment>
<proteinExistence type="inferred from homology"/>
<feature type="transmembrane region" description="Helical" evidence="6">
    <location>
        <begin position="138"/>
        <end position="156"/>
    </location>
</feature>
<evidence type="ECO:0000313" key="9">
    <source>
        <dbReference type="Proteomes" id="UP001358586"/>
    </source>
</evidence>
<evidence type="ECO:0000256" key="1">
    <source>
        <dbReference type="ARBA" id="ARBA00004141"/>
    </source>
</evidence>
<protein>
    <recommendedName>
        <fullName evidence="6">WAT1-related protein</fullName>
    </recommendedName>
</protein>
<organism evidence="8 9">
    <name type="scientific">Gossypium arboreum</name>
    <name type="common">Tree cotton</name>
    <name type="synonym">Gossypium nanking</name>
    <dbReference type="NCBI Taxonomy" id="29729"/>
    <lineage>
        <taxon>Eukaryota</taxon>
        <taxon>Viridiplantae</taxon>
        <taxon>Streptophyta</taxon>
        <taxon>Embryophyta</taxon>
        <taxon>Tracheophyta</taxon>
        <taxon>Spermatophyta</taxon>
        <taxon>Magnoliopsida</taxon>
        <taxon>eudicotyledons</taxon>
        <taxon>Gunneridae</taxon>
        <taxon>Pentapetalae</taxon>
        <taxon>rosids</taxon>
        <taxon>malvids</taxon>
        <taxon>Malvales</taxon>
        <taxon>Malvaceae</taxon>
        <taxon>Malvoideae</taxon>
        <taxon>Gossypium</taxon>
    </lineage>
</organism>
<gene>
    <name evidence="8" type="ORF">PVK06_030007</name>
</gene>
<dbReference type="Proteomes" id="UP001358586">
    <property type="component" value="Chromosome 9"/>
</dbReference>
<evidence type="ECO:0000256" key="3">
    <source>
        <dbReference type="ARBA" id="ARBA00022692"/>
    </source>
</evidence>
<evidence type="ECO:0000256" key="5">
    <source>
        <dbReference type="ARBA" id="ARBA00023136"/>
    </source>
</evidence>
<dbReference type="SUPFAM" id="SSF103481">
    <property type="entry name" value="Multidrug resistance efflux transporter EmrE"/>
    <property type="match status" value="1"/>
</dbReference>
<evidence type="ECO:0000313" key="8">
    <source>
        <dbReference type="EMBL" id="KAK5802416.1"/>
    </source>
</evidence>
<evidence type="ECO:0000256" key="4">
    <source>
        <dbReference type="ARBA" id="ARBA00022989"/>
    </source>
</evidence>
<dbReference type="InterPro" id="IPR030184">
    <property type="entry name" value="WAT1-related"/>
</dbReference>
<feature type="transmembrane region" description="Helical" evidence="6">
    <location>
        <begin position="249"/>
        <end position="272"/>
    </location>
</feature>
<dbReference type="Pfam" id="PF00892">
    <property type="entry name" value="EamA"/>
    <property type="match status" value="2"/>
</dbReference>
<evidence type="ECO:0000259" key="7">
    <source>
        <dbReference type="Pfam" id="PF00892"/>
    </source>
</evidence>
<feature type="transmembrane region" description="Helical" evidence="6">
    <location>
        <begin position="215"/>
        <end position="237"/>
    </location>
</feature>